<keyword evidence="11" id="KW-0645">Protease</keyword>
<keyword evidence="3 11" id="KW-0378">Hydrolase</keyword>
<dbReference type="Pfam" id="PF00768">
    <property type="entry name" value="Peptidase_S11"/>
    <property type="match status" value="1"/>
</dbReference>
<evidence type="ECO:0000256" key="6">
    <source>
        <dbReference type="ARBA" id="ARBA00023316"/>
    </source>
</evidence>
<evidence type="ECO:0000256" key="7">
    <source>
        <dbReference type="PIRSR" id="PIRSR618044-1"/>
    </source>
</evidence>
<evidence type="ECO:0000256" key="8">
    <source>
        <dbReference type="PIRSR" id="PIRSR618044-2"/>
    </source>
</evidence>
<evidence type="ECO:0000313" key="11">
    <source>
        <dbReference type="EMBL" id="OQA51966.1"/>
    </source>
</evidence>
<evidence type="ECO:0000256" key="2">
    <source>
        <dbReference type="ARBA" id="ARBA00022729"/>
    </source>
</evidence>
<comment type="caution">
    <text evidence="11">The sequence shown here is derived from an EMBL/GenBank/DDBJ whole genome shotgun (WGS) entry which is preliminary data.</text>
</comment>
<evidence type="ECO:0000256" key="1">
    <source>
        <dbReference type="ARBA" id="ARBA00007164"/>
    </source>
</evidence>
<gene>
    <name evidence="11" type="primary">dacB</name>
    <name evidence="11" type="ORF">BWY43_00722</name>
</gene>
<dbReference type="GO" id="GO:0006508">
    <property type="term" value="P:proteolysis"/>
    <property type="evidence" value="ECO:0007669"/>
    <property type="project" value="InterPro"/>
</dbReference>
<dbReference type="GO" id="GO:0071555">
    <property type="term" value="P:cell wall organization"/>
    <property type="evidence" value="ECO:0007669"/>
    <property type="project" value="UniProtKB-KW"/>
</dbReference>
<dbReference type="PRINTS" id="PR00725">
    <property type="entry name" value="DADACBPTASE1"/>
</dbReference>
<dbReference type="Gene3D" id="3.40.710.10">
    <property type="entry name" value="DD-peptidase/beta-lactamase superfamily"/>
    <property type="match status" value="1"/>
</dbReference>
<dbReference type="EC" id="3.4.16.4" evidence="11"/>
<sequence>MKKIYYLAGISLSICFCLLFVYLRSSDDSGKVLGSSINSFYQKKSVNAQRPPQRKDGIKDPVIYADYAVLIDDKSKYPIYQKDSEKAVPIASITKVMTAMVVLDSFKDLGQILEVSSEASSIEGSKVGLKSSEKISVENLLYGLMMNSGNDAANVFAENMGGVEKFVEKMNEKARQIGMEHTTFRDPAGLDDDGRSTAFDIAILFSYALKNETFKQVVNTAEKEISSEDGSITHALKNSNRLVTNEVPFDGVIGGKTGFTFAAGHGLVCAAQNEGLTLVSVVLKTHSSKNEASALESRKLLSWGFESFIF</sequence>
<protein>
    <submittedName>
        <fullName evidence="11">D-alanyl-D-alanine carboxypeptidase DacB</fullName>
        <ecNumber evidence="11">3.4.16.4</ecNumber>
    </submittedName>
</protein>
<organism evidence="11">
    <name type="scientific">candidate division WS2 bacterium ADurb.Bin280</name>
    <dbReference type="NCBI Taxonomy" id="1852829"/>
    <lineage>
        <taxon>Bacteria</taxon>
        <taxon>candidate division WS2</taxon>
    </lineage>
</organism>
<keyword evidence="4" id="KW-0133">Cell shape</keyword>
<dbReference type="GO" id="GO:0009252">
    <property type="term" value="P:peptidoglycan biosynthetic process"/>
    <property type="evidence" value="ECO:0007669"/>
    <property type="project" value="UniProtKB-KW"/>
</dbReference>
<dbReference type="Proteomes" id="UP000485367">
    <property type="component" value="Unassembled WGS sequence"/>
</dbReference>
<evidence type="ECO:0000256" key="5">
    <source>
        <dbReference type="ARBA" id="ARBA00022984"/>
    </source>
</evidence>
<dbReference type="GO" id="GO:0008360">
    <property type="term" value="P:regulation of cell shape"/>
    <property type="evidence" value="ECO:0007669"/>
    <property type="project" value="UniProtKB-KW"/>
</dbReference>
<keyword evidence="5" id="KW-0573">Peptidoglycan synthesis</keyword>
<dbReference type="PANTHER" id="PTHR21581">
    <property type="entry name" value="D-ALANYL-D-ALANINE CARBOXYPEPTIDASE"/>
    <property type="match status" value="1"/>
</dbReference>
<dbReference type="EMBL" id="MWBO01000054">
    <property type="protein sequence ID" value="OQA51966.1"/>
    <property type="molecule type" value="Genomic_DNA"/>
</dbReference>
<keyword evidence="11" id="KW-0121">Carboxypeptidase</keyword>
<feature type="binding site" evidence="8">
    <location>
        <position position="256"/>
    </location>
    <ligand>
        <name>substrate</name>
    </ligand>
</feature>
<feature type="active site" description="Proton acceptor" evidence="7">
    <location>
        <position position="95"/>
    </location>
</feature>
<dbReference type="PANTHER" id="PTHR21581:SF6">
    <property type="entry name" value="TRAFFICKING PROTEIN PARTICLE COMPLEX SUBUNIT 12"/>
    <property type="match status" value="1"/>
</dbReference>
<keyword evidence="6" id="KW-0961">Cell wall biogenesis/degradation</keyword>
<comment type="similarity">
    <text evidence="1 9">Belongs to the peptidase S11 family.</text>
</comment>
<evidence type="ECO:0000256" key="3">
    <source>
        <dbReference type="ARBA" id="ARBA00022801"/>
    </source>
</evidence>
<proteinExistence type="inferred from homology"/>
<dbReference type="SUPFAM" id="SSF56601">
    <property type="entry name" value="beta-lactamase/transpeptidase-like"/>
    <property type="match status" value="1"/>
</dbReference>
<evidence type="ECO:0000256" key="4">
    <source>
        <dbReference type="ARBA" id="ARBA00022960"/>
    </source>
</evidence>
<dbReference type="InterPro" id="IPR018044">
    <property type="entry name" value="Peptidase_S11"/>
</dbReference>
<feature type="domain" description="Peptidase S11 D-alanyl-D-alanine carboxypeptidase A N-terminal" evidence="10">
    <location>
        <begin position="59"/>
        <end position="285"/>
    </location>
</feature>
<accession>A0A1V5SBS7</accession>
<dbReference type="InterPro" id="IPR012338">
    <property type="entry name" value="Beta-lactam/transpept-like"/>
</dbReference>
<name>A0A1V5SBS7_9BACT</name>
<dbReference type="AlphaFoldDB" id="A0A1V5SBS7"/>
<reference evidence="11" key="1">
    <citation type="submission" date="2017-02" db="EMBL/GenBank/DDBJ databases">
        <title>Delving into the versatile metabolic prowess of the omnipresent phylum Bacteroidetes.</title>
        <authorList>
            <person name="Nobu M.K."/>
            <person name="Mei R."/>
            <person name="Narihiro T."/>
            <person name="Kuroda K."/>
            <person name="Liu W.-T."/>
        </authorList>
    </citation>
    <scope>NUCLEOTIDE SEQUENCE</scope>
    <source>
        <strain evidence="11">ADurb.Bin280</strain>
    </source>
</reference>
<keyword evidence="2" id="KW-0732">Signal</keyword>
<evidence type="ECO:0000256" key="9">
    <source>
        <dbReference type="RuleBase" id="RU004016"/>
    </source>
</evidence>
<feature type="active site" description="Acyl-ester intermediate" evidence="7">
    <location>
        <position position="92"/>
    </location>
</feature>
<dbReference type="InterPro" id="IPR001967">
    <property type="entry name" value="Peptidase_S11_N"/>
</dbReference>
<feature type="active site" evidence="7">
    <location>
        <position position="148"/>
    </location>
</feature>
<evidence type="ECO:0000259" key="10">
    <source>
        <dbReference type="Pfam" id="PF00768"/>
    </source>
</evidence>
<dbReference type="GO" id="GO:0009002">
    <property type="term" value="F:serine-type D-Ala-D-Ala carboxypeptidase activity"/>
    <property type="evidence" value="ECO:0007669"/>
    <property type="project" value="UniProtKB-EC"/>
</dbReference>